<dbReference type="PRINTS" id="PR01727">
    <property type="entry name" value="DNABINDINGHU"/>
</dbReference>
<evidence type="ECO:0000256" key="2">
    <source>
        <dbReference type="ARBA" id="ARBA00023125"/>
    </source>
</evidence>
<gene>
    <name evidence="4" type="ORF">COT27_02665</name>
</gene>
<dbReference type="SUPFAM" id="SSF47729">
    <property type="entry name" value="IHF-like DNA-binding proteins"/>
    <property type="match status" value="1"/>
</dbReference>
<dbReference type="CDD" id="cd13831">
    <property type="entry name" value="HU"/>
    <property type="match status" value="1"/>
</dbReference>
<dbReference type="GO" id="GO:0030261">
    <property type="term" value="P:chromosome condensation"/>
    <property type="evidence" value="ECO:0007669"/>
    <property type="project" value="UniProtKB-KW"/>
</dbReference>
<evidence type="ECO:0000256" key="3">
    <source>
        <dbReference type="RuleBase" id="RU003939"/>
    </source>
</evidence>
<dbReference type="GO" id="GO:0030527">
    <property type="term" value="F:structural constituent of chromatin"/>
    <property type="evidence" value="ECO:0007669"/>
    <property type="project" value="InterPro"/>
</dbReference>
<evidence type="ECO:0000256" key="1">
    <source>
        <dbReference type="ARBA" id="ARBA00023067"/>
    </source>
</evidence>
<dbReference type="Gene3D" id="4.10.520.10">
    <property type="entry name" value="IHF-like DNA-binding proteins"/>
    <property type="match status" value="1"/>
</dbReference>
<dbReference type="Pfam" id="PF00216">
    <property type="entry name" value="Bac_DNA_binding"/>
    <property type="match status" value="1"/>
</dbReference>
<organism evidence="4 5">
    <name type="scientific">Candidatus Kuenenbacteria bacterium CG08_land_8_20_14_0_20_37_23</name>
    <dbReference type="NCBI Taxonomy" id="1974617"/>
    <lineage>
        <taxon>Bacteria</taxon>
        <taxon>Candidatus Kueneniibacteriota</taxon>
    </lineage>
</organism>
<proteinExistence type="inferred from homology"/>
<evidence type="ECO:0000313" key="4">
    <source>
        <dbReference type="EMBL" id="PIU10535.1"/>
    </source>
</evidence>
<keyword evidence="1" id="KW-0226">DNA condensation</keyword>
<dbReference type="InterPro" id="IPR020816">
    <property type="entry name" value="Histone-like_DNA-bd_CS"/>
</dbReference>
<dbReference type="AlphaFoldDB" id="A0A2M6XSB9"/>
<keyword evidence="2 4" id="KW-0238">DNA-binding</keyword>
<accession>A0A2M6XSB9</accession>
<dbReference type="PANTHER" id="PTHR33175">
    <property type="entry name" value="DNA-BINDING PROTEIN HU"/>
    <property type="match status" value="1"/>
</dbReference>
<dbReference type="InterPro" id="IPR010992">
    <property type="entry name" value="IHF-like_DNA-bd_dom_sf"/>
</dbReference>
<comment type="caution">
    <text evidence="4">The sequence shown here is derived from an EMBL/GenBank/DDBJ whole genome shotgun (WGS) entry which is preliminary data.</text>
</comment>
<sequence>MNKIELIEKISNKTNLDKKAVAQILESFEDVVVDALGKGEEVTLTGFGTFLAKFRSARGGVNPQNPSVRIQIPAVTVPKFRAGKTLKDALKQIHIDKKPEV</sequence>
<reference evidence="5" key="1">
    <citation type="submission" date="2017-09" db="EMBL/GenBank/DDBJ databases">
        <title>Depth-based differentiation of microbial function through sediment-hosted aquifers and enrichment of novel symbionts in the deep terrestrial subsurface.</title>
        <authorList>
            <person name="Probst A.J."/>
            <person name="Ladd B."/>
            <person name="Jarett J.K."/>
            <person name="Geller-Mcgrath D.E."/>
            <person name="Sieber C.M.K."/>
            <person name="Emerson J.B."/>
            <person name="Anantharaman K."/>
            <person name="Thomas B.C."/>
            <person name="Malmstrom R."/>
            <person name="Stieglmeier M."/>
            <person name="Klingl A."/>
            <person name="Woyke T."/>
            <person name="Ryan C.M."/>
            <person name="Banfield J.F."/>
        </authorList>
    </citation>
    <scope>NUCLEOTIDE SEQUENCE [LARGE SCALE GENOMIC DNA]</scope>
</reference>
<dbReference type="SMART" id="SM00411">
    <property type="entry name" value="BHL"/>
    <property type="match status" value="1"/>
</dbReference>
<dbReference type="GO" id="GO:0005829">
    <property type="term" value="C:cytosol"/>
    <property type="evidence" value="ECO:0007669"/>
    <property type="project" value="TreeGrafter"/>
</dbReference>
<name>A0A2M6XSB9_9BACT</name>
<dbReference type="GO" id="GO:0003677">
    <property type="term" value="F:DNA binding"/>
    <property type="evidence" value="ECO:0007669"/>
    <property type="project" value="UniProtKB-KW"/>
</dbReference>
<evidence type="ECO:0000313" key="5">
    <source>
        <dbReference type="Proteomes" id="UP000230586"/>
    </source>
</evidence>
<protein>
    <submittedName>
        <fullName evidence="4">DNA-binding protein</fullName>
    </submittedName>
</protein>
<dbReference type="PROSITE" id="PS00045">
    <property type="entry name" value="HISTONE_LIKE"/>
    <property type="match status" value="1"/>
</dbReference>
<comment type="similarity">
    <text evidence="3">Belongs to the bacterial histone-like protein family.</text>
</comment>
<dbReference type="InterPro" id="IPR000119">
    <property type="entry name" value="Hist_DNA-bd"/>
</dbReference>
<dbReference type="Proteomes" id="UP000230586">
    <property type="component" value="Unassembled WGS sequence"/>
</dbReference>
<dbReference type="EMBL" id="PEXX01000045">
    <property type="protein sequence ID" value="PIU10535.1"/>
    <property type="molecule type" value="Genomic_DNA"/>
</dbReference>
<dbReference type="PANTHER" id="PTHR33175:SF3">
    <property type="entry name" value="DNA-BINDING PROTEIN HU-BETA"/>
    <property type="match status" value="1"/>
</dbReference>